<reference evidence="2 3" key="1">
    <citation type="journal article" date="2018" name="Sci. Rep.">
        <title>Genomic signatures of local adaptation to the degree of environmental predictability in rotifers.</title>
        <authorList>
            <person name="Franch-Gras L."/>
            <person name="Hahn C."/>
            <person name="Garcia-Roger E.M."/>
            <person name="Carmona M.J."/>
            <person name="Serra M."/>
            <person name="Gomez A."/>
        </authorList>
    </citation>
    <scope>NUCLEOTIDE SEQUENCE [LARGE SCALE GENOMIC DNA]</scope>
    <source>
        <strain evidence="2">HYR1</strain>
    </source>
</reference>
<feature type="coiled-coil region" evidence="1">
    <location>
        <begin position="613"/>
        <end position="675"/>
    </location>
</feature>
<organism evidence="2 3">
    <name type="scientific">Brachionus plicatilis</name>
    <name type="common">Marine rotifer</name>
    <name type="synonym">Brachionus muelleri</name>
    <dbReference type="NCBI Taxonomy" id="10195"/>
    <lineage>
        <taxon>Eukaryota</taxon>
        <taxon>Metazoa</taxon>
        <taxon>Spiralia</taxon>
        <taxon>Gnathifera</taxon>
        <taxon>Rotifera</taxon>
        <taxon>Eurotatoria</taxon>
        <taxon>Monogononta</taxon>
        <taxon>Pseudotrocha</taxon>
        <taxon>Ploima</taxon>
        <taxon>Brachionidae</taxon>
        <taxon>Brachionus</taxon>
    </lineage>
</organism>
<sequence>MDLIESFLKQEQERLDLDPELLNDSEHAKLTYFFNLFADLERKYFTKIEDIKRFDQEHKEEISQLQDTILKVKQLIEERENLNTQLKSKIKNLESELENTQYELEVCLKNQASANDISSSDTSEDLSEATIEILILEGFGKIVGAPTHEKIAVILADRHRLQEELSALKNTVPFSQELEEFNSHQTEIENLRKQVDDLTKKNQEDESSPTSSSDDFLKLENTKLAQENQNLKIEVEKLYDEIGIFESETKQLKDESKTFQAEIENLNNELDELVQYKLNYEHLKKEYDKLSTCLKQHEKLLNDKLSSPRVQTATIPQVKNEEKNLKTPKLELEWIRGENEKLLLDLEKTQTKLNDKISQYNELKSQIALKDDEMKEFIKKYEQNETTKDDILLLQKKIINLENDLDCEKEEHQKSIELGEERLKELLQRNDNLWSQLSNMDIAYKDSLNLVKQQNGSIMELETEKKKFKNQIEDLNENLNNKNETIHELNGRVSLQESAIKDLENTNGSLKENSEKERSSFEARIESLDAEIKNLNEKISDYQKEEFNFKLEIESLNKELKFIVNQNEQQNSKMMQDYLSLQEKYNKASFELEMINETSKEQNKIFCEKSDLAIKLENEKNGLNLKLDQEKMEKGQIYDRMKSLESINEKNLNKIGELNIKISKIELQNSKLEQKAKERF</sequence>
<proteinExistence type="predicted"/>
<feature type="coiled-coil region" evidence="1">
    <location>
        <begin position="151"/>
        <end position="300"/>
    </location>
</feature>
<comment type="caution">
    <text evidence="2">The sequence shown here is derived from an EMBL/GenBank/DDBJ whole genome shotgun (WGS) entry which is preliminary data.</text>
</comment>
<dbReference type="EMBL" id="REGN01000403">
    <property type="protein sequence ID" value="RNA42192.1"/>
    <property type="molecule type" value="Genomic_DNA"/>
</dbReference>
<dbReference type="Gene3D" id="1.10.287.1490">
    <property type="match status" value="2"/>
</dbReference>
<evidence type="ECO:0000313" key="2">
    <source>
        <dbReference type="EMBL" id="RNA42192.1"/>
    </source>
</evidence>
<accession>A0A3M7T2E3</accession>
<keyword evidence="3" id="KW-1185">Reference proteome</keyword>
<dbReference type="OrthoDB" id="10436327at2759"/>
<feature type="coiled-coil region" evidence="1">
    <location>
        <begin position="65"/>
        <end position="110"/>
    </location>
</feature>
<gene>
    <name evidence="2" type="ORF">BpHYR1_008891</name>
</gene>
<evidence type="ECO:0000256" key="1">
    <source>
        <dbReference type="SAM" id="Coils"/>
    </source>
</evidence>
<dbReference type="Proteomes" id="UP000276133">
    <property type="component" value="Unassembled WGS sequence"/>
</dbReference>
<dbReference type="AlphaFoldDB" id="A0A3M7T2E3"/>
<dbReference type="STRING" id="10195.A0A3M7T2E3"/>
<feature type="coiled-coil region" evidence="1">
    <location>
        <begin position="343"/>
        <end position="573"/>
    </location>
</feature>
<protein>
    <submittedName>
        <fullName evidence="2">Uncharacterized protein</fullName>
    </submittedName>
</protein>
<evidence type="ECO:0000313" key="3">
    <source>
        <dbReference type="Proteomes" id="UP000276133"/>
    </source>
</evidence>
<keyword evidence="1" id="KW-0175">Coiled coil</keyword>
<name>A0A3M7T2E3_BRAPC</name>